<dbReference type="EMBL" id="CYZR01000008">
    <property type="protein sequence ID" value="CUO16389.1"/>
    <property type="molecule type" value="Genomic_DNA"/>
</dbReference>
<dbReference type="InterPro" id="IPR003784">
    <property type="entry name" value="BioY"/>
</dbReference>
<comment type="caution">
    <text evidence="4">The sequence shown here is derived from an EMBL/GenBank/DDBJ whole genome shotgun (WGS) entry which is preliminary data.</text>
</comment>
<feature type="transmembrane region" description="Helical" evidence="3">
    <location>
        <begin position="83"/>
        <end position="102"/>
    </location>
</feature>
<gene>
    <name evidence="4" type="primary">bioY</name>
    <name evidence="4" type="ORF">ERS852473_02077</name>
</gene>
<feature type="transmembrane region" description="Helical" evidence="3">
    <location>
        <begin position="109"/>
        <end position="133"/>
    </location>
</feature>
<protein>
    <recommendedName>
        <fullName evidence="2">Biotin transporter</fullName>
    </recommendedName>
</protein>
<reference evidence="4 5" key="1">
    <citation type="submission" date="2015-09" db="EMBL/GenBank/DDBJ databases">
        <authorList>
            <consortium name="Pathogen Informatics"/>
        </authorList>
    </citation>
    <scope>NUCLEOTIDE SEQUENCE [LARGE SCALE GENOMIC DNA]</scope>
    <source>
        <strain evidence="4 5">2789STDY5834858</strain>
    </source>
</reference>
<dbReference type="RefSeq" id="WP_055260079.1">
    <property type="nucleotide sequence ID" value="NZ_CABIXL010000008.1"/>
</dbReference>
<comment type="subcellular location">
    <subcellularLocation>
        <location evidence="2">Cell membrane</location>
        <topology evidence="2">Multi-pass membrane protein</topology>
    </subcellularLocation>
</comment>
<dbReference type="Pfam" id="PF02632">
    <property type="entry name" value="BioY"/>
    <property type="match status" value="1"/>
</dbReference>
<keyword evidence="2 3" id="KW-0472">Membrane</keyword>
<evidence type="ECO:0000256" key="3">
    <source>
        <dbReference type="SAM" id="Phobius"/>
    </source>
</evidence>
<proteinExistence type="inferred from homology"/>
<feature type="transmembrane region" description="Helical" evidence="3">
    <location>
        <begin position="30"/>
        <end position="47"/>
    </location>
</feature>
<dbReference type="PIRSF" id="PIRSF016661">
    <property type="entry name" value="BioY"/>
    <property type="match status" value="1"/>
</dbReference>
<name>A0ABM9US25_SARVE</name>
<keyword evidence="5" id="KW-1185">Reference proteome</keyword>
<evidence type="ECO:0000313" key="5">
    <source>
        <dbReference type="Proteomes" id="UP000095488"/>
    </source>
</evidence>
<evidence type="ECO:0000256" key="1">
    <source>
        <dbReference type="ARBA" id="ARBA00010692"/>
    </source>
</evidence>
<feature type="transmembrane region" description="Helical" evidence="3">
    <location>
        <begin position="7"/>
        <end position="24"/>
    </location>
</feature>
<comment type="similarity">
    <text evidence="1 2">Belongs to the BioY family.</text>
</comment>
<evidence type="ECO:0000256" key="2">
    <source>
        <dbReference type="PIRNR" id="PIRNR016661"/>
    </source>
</evidence>
<feature type="transmembrane region" description="Helical" evidence="3">
    <location>
        <begin position="145"/>
        <end position="171"/>
    </location>
</feature>
<keyword evidence="2" id="KW-0813">Transport</keyword>
<feature type="transmembrane region" description="Helical" evidence="3">
    <location>
        <begin position="54"/>
        <end position="71"/>
    </location>
</feature>
<sequence length="189" mass="20510">MKTTTKELVLISFFAALTAIGAFIRIPLPYVPFTLQYLFCAMGAIILGKKNGMIAQLVYVGIGLIGIPVFTKGGGPQYIFEPTFGYLIGFIVGAYIIGLIMYKIKKINFVSVFISVTIGLIVIYAFGVIYLMFIENLYLGATMTIGQSILVGAVPFLPGDIFLSVIISIIAPNIIRKLNKLGIINGILD</sequence>
<dbReference type="Proteomes" id="UP000095488">
    <property type="component" value="Unassembled WGS sequence"/>
</dbReference>
<keyword evidence="3" id="KW-1133">Transmembrane helix</keyword>
<dbReference type="PANTHER" id="PTHR34295">
    <property type="entry name" value="BIOTIN TRANSPORTER BIOY"/>
    <property type="match status" value="1"/>
</dbReference>
<accession>A0ABM9US25</accession>
<organism evidence="4 5">
    <name type="scientific">Sarcina ventriculi</name>
    <name type="common">Clostridium ventriculi</name>
    <dbReference type="NCBI Taxonomy" id="1267"/>
    <lineage>
        <taxon>Bacteria</taxon>
        <taxon>Bacillati</taxon>
        <taxon>Bacillota</taxon>
        <taxon>Clostridia</taxon>
        <taxon>Eubacteriales</taxon>
        <taxon>Clostridiaceae</taxon>
        <taxon>Sarcina</taxon>
    </lineage>
</organism>
<keyword evidence="2" id="KW-1003">Cell membrane</keyword>
<dbReference type="PANTHER" id="PTHR34295:SF1">
    <property type="entry name" value="BIOTIN TRANSPORTER BIOY"/>
    <property type="match status" value="1"/>
</dbReference>
<dbReference type="Gene3D" id="1.10.1760.20">
    <property type="match status" value="1"/>
</dbReference>
<keyword evidence="3" id="KW-0812">Transmembrane</keyword>
<evidence type="ECO:0000313" key="4">
    <source>
        <dbReference type="EMBL" id="CUO16389.1"/>
    </source>
</evidence>